<evidence type="ECO:0000256" key="1">
    <source>
        <dbReference type="SAM" id="Phobius"/>
    </source>
</evidence>
<dbReference type="AlphaFoldDB" id="A0A5B8XVX9"/>
<evidence type="ECO:0000313" key="3">
    <source>
        <dbReference type="Proteomes" id="UP000321595"/>
    </source>
</evidence>
<name>A0A5B8XVX9_9DELT</name>
<keyword evidence="3" id="KW-1185">Reference proteome</keyword>
<organism evidence="2 3">
    <name type="scientific">Microvenator marinus</name>
    <dbReference type="NCBI Taxonomy" id="2600177"/>
    <lineage>
        <taxon>Bacteria</taxon>
        <taxon>Deltaproteobacteria</taxon>
        <taxon>Bradymonadales</taxon>
        <taxon>Microvenatoraceae</taxon>
        <taxon>Microvenator</taxon>
    </lineage>
</organism>
<protein>
    <recommendedName>
        <fullName evidence="4">HTTM domain-containing protein</fullName>
    </recommendedName>
</protein>
<feature type="transmembrane region" description="Helical" evidence="1">
    <location>
        <begin position="54"/>
        <end position="78"/>
    </location>
</feature>
<dbReference type="Proteomes" id="UP000321595">
    <property type="component" value="Chromosome"/>
</dbReference>
<keyword evidence="1" id="KW-1133">Transmembrane helix</keyword>
<feature type="transmembrane region" description="Helical" evidence="1">
    <location>
        <begin position="197"/>
        <end position="224"/>
    </location>
</feature>
<dbReference type="RefSeq" id="WP_146962807.1">
    <property type="nucleotide sequence ID" value="NZ_CP042467.1"/>
</dbReference>
<keyword evidence="1" id="KW-0472">Membrane</keyword>
<accession>A0A5B8XVX9</accession>
<feature type="transmembrane region" description="Helical" evidence="1">
    <location>
        <begin position="305"/>
        <end position="325"/>
    </location>
</feature>
<proteinExistence type="predicted"/>
<keyword evidence="1" id="KW-0812">Transmembrane</keyword>
<sequence length="460" mass="52533">MSHDFMHPTGVLPAIFSTYDAWKYRLVTRIYAFGMLCHLWLGDAWTDGWEFPNALAALGLILLSVNPCFAAWMLCFVGKLLPLLFLRDQLTQSVVLMSYAAIGMVFHVQLARGRGQVGHFWRGLQSITALTYTVATFHKLNTEFLNPVTSCANYGMNELFVHWSLPTEWSEWVIWPGVALLAEGAIPVLLSLGRHRLAWVLVAFFHIPLTITMAPAFAFVMFAGHAAFATDADREAFDVWVKRSAIWIIPISVSITTLSVLNANITPDFTMIVREWMLWALAAGSLVHLFKARAHREERPRQGNWAIRLIVGLFLLNSLTPYTGVQMQHAGAMLSNLRIDEGCWNHVIIPESFRLTEDYIRIEEGYFGKPGRVEEYEKIMKDQLWNGPQIRQMKRNWCSDSLRPFYMRGTLRGEPFEIADLCSAEDLPFSTDGFFGVEIFPEFLRFQKNLERECPQSCIH</sequence>
<feature type="transmembrane region" description="Helical" evidence="1">
    <location>
        <begin position="90"/>
        <end position="110"/>
    </location>
</feature>
<gene>
    <name evidence="2" type="ORF">FRD01_20510</name>
</gene>
<evidence type="ECO:0000313" key="2">
    <source>
        <dbReference type="EMBL" id="QED29574.1"/>
    </source>
</evidence>
<feature type="transmembrane region" description="Helical" evidence="1">
    <location>
        <begin position="172"/>
        <end position="190"/>
    </location>
</feature>
<feature type="transmembrane region" description="Helical" evidence="1">
    <location>
        <begin position="244"/>
        <end position="264"/>
    </location>
</feature>
<dbReference type="KEGG" id="bbae:FRD01_20510"/>
<dbReference type="EMBL" id="CP042467">
    <property type="protein sequence ID" value="QED29574.1"/>
    <property type="molecule type" value="Genomic_DNA"/>
</dbReference>
<reference evidence="2 3" key="1">
    <citation type="submission" date="2019-08" db="EMBL/GenBank/DDBJ databases">
        <authorList>
            <person name="Liang Q."/>
        </authorList>
    </citation>
    <scope>NUCLEOTIDE SEQUENCE [LARGE SCALE GENOMIC DNA]</scope>
    <source>
        <strain evidence="2 3">V1718</strain>
    </source>
</reference>
<evidence type="ECO:0008006" key="4">
    <source>
        <dbReference type="Google" id="ProtNLM"/>
    </source>
</evidence>
<dbReference type="OrthoDB" id="9785438at2"/>